<dbReference type="EC" id="7.1.1.9" evidence="4"/>
<keyword evidence="6 13" id="KW-0812">Transmembrane</keyword>
<evidence type="ECO:0000256" key="2">
    <source>
        <dbReference type="ARBA" id="ARBA00004651"/>
    </source>
</evidence>
<sequence>MNTNAKLFWILCGFFVLADIAYTVWSIVVHNAGYLTQLAGVQAPGTDPGSPVEWAGTLAIGLSAIMSAFIAFYLGRSHRSVGGELPEDRLDANIDDGDAEQGFFSPWSWWPVMLAAGGALLFMGIAIGIWLAFIGVAVTAISLVGWVYEYYRGNFAR</sequence>
<dbReference type="PIRSF" id="PIRSF017385">
    <property type="entry name" value="CtaF"/>
    <property type="match status" value="1"/>
</dbReference>
<keyword evidence="9 13" id="KW-0472">Membrane</keyword>
<evidence type="ECO:0000256" key="11">
    <source>
        <dbReference type="ARBA" id="ARBA00031401"/>
    </source>
</evidence>
<evidence type="ECO:0000256" key="3">
    <source>
        <dbReference type="ARBA" id="ARBA00006870"/>
    </source>
</evidence>
<reference evidence="14 15" key="1">
    <citation type="submission" date="2019-08" db="EMBL/GenBank/DDBJ databases">
        <title>Bacterial whole genome sequence for Glaciihabitans sp. CHu50b-6-2.</title>
        <authorList>
            <person name="Jin L."/>
        </authorList>
    </citation>
    <scope>NUCLEOTIDE SEQUENCE [LARGE SCALE GENOMIC DNA]</scope>
    <source>
        <strain evidence="14 15">CHu50b-6-2</strain>
    </source>
</reference>
<feature type="transmembrane region" description="Helical" evidence="13">
    <location>
        <begin position="54"/>
        <end position="74"/>
    </location>
</feature>
<keyword evidence="15" id="KW-1185">Reference proteome</keyword>
<comment type="function">
    <text evidence="1">Part of cytochrome c oxidase, its function is unknown.</text>
</comment>
<accession>A0A5C8UQE4</accession>
<evidence type="ECO:0000256" key="9">
    <source>
        <dbReference type="ARBA" id="ARBA00023136"/>
    </source>
</evidence>
<dbReference type="GO" id="GO:0022900">
    <property type="term" value="P:electron transport chain"/>
    <property type="evidence" value="ECO:0007669"/>
    <property type="project" value="InterPro"/>
</dbReference>
<feature type="transmembrane region" description="Helical" evidence="13">
    <location>
        <begin position="120"/>
        <end position="148"/>
    </location>
</feature>
<evidence type="ECO:0000256" key="1">
    <source>
        <dbReference type="ARBA" id="ARBA00002536"/>
    </source>
</evidence>
<evidence type="ECO:0000256" key="5">
    <source>
        <dbReference type="ARBA" id="ARBA00022475"/>
    </source>
</evidence>
<proteinExistence type="inferred from homology"/>
<name>A0A5C8UQE4_9MICO</name>
<comment type="similarity">
    <text evidence="3">Belongs to the cytochrome c oxidase bacterial subunit CtaF family.</text>
</comment>
<dbReference type="RefSeq" id="WP_147783388.1">
    <property type="nucleotide sequence ID" value="NZ_VRMG01000006.1"/>
</dbReference>
<keyword evidence="8 13" id="KW-1133">Transmembrane helix</keyword>
<gene>
    <name evidence="14" type="ORF">FVP33_09360</name>
</gene>
<evidence type="ECO:0000256" key="12">
    <source>
        <dbReference type="ARBA" id="ARBA00047816"/>
    </source>
</evidence>
<organism evidence="14 15">
    <name type="scientific">Lacisediminihabitans profunda</name>
    <dbReference type="NCBI Taxonomy" id="2594790"/>
    <lineage>
        <taxon>Bacteria</taxon>
        <taxon>Bacillati</taxon>
        <taxon>Actinomycetota</taxon>
        <taxon>Actinomycetes</taxon>
        <taxon>Micrococcales</taxon>
        <taxon>Microbacteriaceae</taxon>
        <taxon>Lacisediminihabitans</taxon>
    </lineage>
</organism>
<keyword evidence="7" id="KW-1278">Translocase</keyword>
<evidence type="ECO:0000313" key="14">
    <source>
        <dbReference type="EMBL" id="TXN30706.1"/>
    </source>
</evidence>
<evidence type="ECO:0000256" key="7">
    <source>
        <dbReference type="ARBA" id="ARBA00022967"/>
    </source>
</evidence>
<evidence type="ECO:0000256" key="10">
    <source>
        <dbReference type="ARBA" id="ARBA00031366"/>
    </source>
</evidence>
<dbReference type="GO" id="GO:0005886">
    <property type="term" value="C:plasma membrane"/>
    <property type="evidence" value="ECO:0007669"/>
    <property type="project" value="UniProtKB-SubCell"/>
</dbReference>
<comment type="caution">
    <text evidence="14">The sequence shown here is derived from an EMBL/GenBank/DDBJ whole genome shotgun (WGS) entry which is preliminary data.</text>
</comment>
<comment type="subcellular location">
    <subcellularLocation>
        <location evidence="2">Cell membrane</location>
        <topology evidence="2">Multi-pass membrane protein</topology>
    </subcellularLocation>
</comment>
<comment type="catalytic activity">
    <reaction evidence="12">
        <text>4 Fe(II)-[cytochrome c] + O2 + 8 H(+)(in) = 4 Fe(III)-[cytochrome c] + 2 H2O + 4 H(+)(out)</text>
        <dbReference type="Rhea" id="RHEA:11436"/>
        <dbReference type="Rhea" id="RHEA-COMP:10350"/>
        <dbReference type="Rhea" id="RHEA-COMP:14399"/>
        <dbReference type="ChEBI" id="CHEBI:15377"/>
        <dbReference type="ChEBI" id="CHEBI:15378"/>
        <dbReference type="ChEBI" id="CHEBI:15379"/>
        <dbReference type="ChEBI" id="CHEBI:29033"/>
        <dbReference type="ChEBI" id="CHEBI:29034"/>
        <dbReference type="EC" id="7.1.1.9"/>
    </reaction>
</comment>
<evidence type="ECO:0000313" key="15">
    <source>
        <dbReference type="Proteomes" id="UP000321379"/>
    </source>
</evidence>
<dbReference type="InterPro" id="IPR021050">
    <property type="entry name" value="Cyt_c_oxidase_su4_actinobac"/>
</dbReference>
<dbReference type="GO" id="GO:0004129">
    <property type="term" value="F:cytochrome-c oxidase activity"/>
    <property type="evidence" value="ECO:0007669"/>
    <property type="project" value="UniProtKB-EC"/>
</dbReference>
<evidence type="ECO:0000256" key="13">
    <source>
        <dbReference type="SAM" id="Phobius"/>
    </source>
</evidence>
<evidence type="ECO:0000256" key="8">
    <source>
        <dbReference type="ARBA" id="ARBA00022989"/>
    </source>
</evidence>
<dbReference type="AlphaFoldDB" id="A0A5C8UQE4"/>
<keyword evidence="5" id="KW-1003">Cell membrane</keyword>
<feature type="transmembrane region" description="Helical" evidence="13">
    <location>
        <begin position="7"/>
        <end position="28"/>
    </location>
</feature>
<dbReference type="Pfam" id="PF12270">
    <property type="entry name" value="Cyt_c_ox_IV"/>
    <property type="match status" value="1"/>
</dbReference>
<dbReference type="Proteomes" id="UP000321379">
    <property type="component" value="Unassembled WGS sequence"/>
</dbReference>
<evidence type="ECO:0000256" key="6">
    <source>
        <dbReference type="ARBA" id="ARBA00022692"/>
    </source>
</evidence>
<dbReference type="EMBL" id="VRMG01000006">
    <property type="protein sequence ID" value="TXN30706.1"/>
    <property type="molecule type" value="Genomic_DNA"/>
</dbReference>
<protein>
    <recommendedName>
        <fullName evidence="4">cytochrome-c oxidase</fullName>
        <ecNumber evidence="4">7.1.1.9</ecNumber>
    </recommendedName>
    <alternativeName>
        <fullName evidence="11">Cytochrome aa3 subunit 4</fullName>
    </alternativeName>
    <alternativeName>
        <fullName evidence="10">Cytochrome c oxidase polypeptide IV</fullName>
    </alternativeName>
</protein>
<evidence type="ECO:0000256" key="4">
    <source>
        <dbReference type="ARBA" id="ARBA00012949"/>
    </source>
</evidence>